<evidence type="ECO:0000256" key="1">
    <source>
        <dbReference type="SAM" id="MobiDB-lite"/>
    </source>
</evidence>
<evidence type="ECO:0000256" key="2">
    <source>
        <dbReference type="SAM" id="SignalP"/>
    </source>
</evidence>
<proteinExistence type="predicted"/>
<feature type="signal peptide" evidence="2">
    <location>
        <begin position="1"/>
        <end position="19"/>
    </location>
</feature>
<dbReference type="AlphaFoldDB" id="A0A679JKM5"/>
<reference evidence="3" key="1">
    <citation type="submission" date="2019-12" db="EMBL/GenBank/DDBJ databases">
        <authorList>
            <person name="Cremers G."/>
        </authorList>
    </citation>
    <scope>NUCLEOTIDE SEQUENCE</scope>
    <source>
        <strain evidence="3">Mbul2</strain>
        <plasmid evidence="3">1</plasmid>
    </source>
</reference>
<evidence type="ECO:0000313" key="3">
    <source>
        <dbReference type="EMBL" id="CAA2136935.1"/>
    </source>
</evidence>
<keyword evidence="3" id="KW-0614">Plasmid</keyword>
<feature type="region of interest" description="Disordered" evidence="1">
    <location>
        <begin position="164"/>
        <end position="190"/>
    </location>
</feature>
<feature type="chain" id="PRO_5025565634" evidence="2">
    <location>
        <begin position="20"/>
        <end position="304"/>
    </location>
</feature>
<geneLocation type="plasmid" evidence="3">
    <name>1</name>
</geneLocation>
<accession>A0A679JKM5</accession>
<gene>
    <name evidence="3" type="ORF">MBLL_00411</name>
</gene>
<sequence>MRTILIACLLGMGLTGAAAGPARLEKGAVPAGPSHAAVERWFTAGRELTCFDRNLDEGPCDMSRAITFSTFYDAGENNALVFVLYSASVSNAVSHAVGQFRRSDDGWVLVRNIRGVFGEGPDSLSFEGGRAVFTMAALMPGDARCCLSGTQRYEVDLATGAVEEGPKLPGSTKAQPASSKRFAPRPKGYEGASYTHNGSEVLVDERAGVIRYEVPKASIRKAVGKGTVLFRGAFATDGRVSGTAYVFKAGCEPAPYPVMGWSKGSTIELRGLAPHRDPNSCAIVASSKRSAHSTLRFEEFAGDF</sequence>
<name>A0A679JKM5_9HYPH</name>
<dbReference type="RefSeq" id="WP_339158996.1">
    <property type="nucleotide sequence ID" value="NZ_LR743510.1"/>
</dbReference>
<organism evidence="3">
    <name type="scientific">Methylobacterium bullatum</name>
    <dbReference type="NCBI Taxonomy" id="570505"/>
    <lineage>
        <taxon>Bacteria</taxon>
        <taxon>Pseudomonadati</taxon>
        <taxon>Pseudomonadota</taxon>
        <taxon>Alphaproteobacteria</taxon>
        <taxon>Hyphomicrobiales</taxon>
        <taxon>Methylobacteriaceae</taxon>
        <taxon>Methylobacterium</taxon>
    </lineage>
</organism>
<dbReference type="EMBL" id="LR743510">
    <property type="protein sequence ID" value="CAA2136935.1"/>
    <property type="molecule type" value="Genomic_DNA"/>
</dbReference>
<protein>
    <submittedName>
        <fullName evidence="3">Uncharacterized protein</fullName>
    </submittedName>
</protein>
<keyword evidence="2" id="KW-0732">Signal</keyword>